<proteinExistence type="predicted"/>
<dbReference type="Pfam" id="PF26639">
    <property type="entry name" value="Het-6_barrel"/>
    <property type="match status" value="1"/>
</dbReference>
<dbReference type="EMBL" id="JAAOAS010000368">
    <property type="protein sequence ID" value="KAF5577972.1"/>
    <property type="molecule type" value="Genomic_DNA"/>
</dbReference>
<name>A0A8H5NTA5_9HYPO</name>
<reference evidence="1 2" key="1">
    <citation type="submission" date="2020-05" db="EMBL/GenBank/DDBJ databases">
        <title>Identification and distribution of gene clusters putatively required for synthesis of sphingolipid metabolism inhibitors in phylogenetically diverse species of the filamentous fungus Fusarium.</title>
        <authorList>
            <person name="Kim H.-S."/>
            <person name="Busman M."/>
            <person name="Brown D.W."/>
            <person name="Divon H."/>
            <person name="Uhlig S."/>
            <person name="Proctor R.H."/>
        </authorList>
    </citation>
    <scope>NUCLEOTIDE SEQUENCE [LARGE SCALE GENOMIC DNA]</scope>
    <source>
        <strain evidence="1 2">NRRL 36939</strain>
    </source>
</reference>
<accession>A0A8H5NTA5</accession>
<dbReference type="AlphaFoldDB" id="A0A8H5NTA5"/>
<sequence>MREVVWRLAIGDASRTLTGSSNDVDFADSHAALIRYLLLEAHTGDWRAELRRMRAAADIKQALFEPDELRRKLWPYLDTALEFADRFNRAVVCVTQNCYVGLVSRVTEVGDMVILIEGSRVPFVVRKVEGRDDHCYHFIGECYVHGMMKGERIESQGEPVKLMLS</sequence>
<evidence type="ECO:0000313" key="1">
    <source>
        <dbReference type="EMBL" id="KAF5577972.1"/>
    </source>
</evidence>
<dbReference type="OrthoDB" id="3477286at2759"/>
<keyword evidence="2" id="KW-1185">Reference proteome</keyword>
<gene>
    <name evidence="1" type="ORF">FPCIR_11773</name>
</gene>
<comment type="caution">
    <text evidence="1">The sequence shown here is derived from an EMBL/GenBank/DDBJ whole genome shotgun (WGS) entry which is preliminary data.</text>
</comment>
<evidence type="ECO:0000313" key="2">
    <source>
        <dbReference type="Proteomes" id="UP000546213"/>
    </source>
</evidence>
<protein>
    <submittedName>
        <fullName evidence="1">Heterokaryon incompatibility protein</fullName>
    </submittedName>
</protein>
<organism evidence="1 2">
    <name type="scientific">Fusarium pseudocircinatum</name>
    <dbReference type="NCBI Taxonomy" id="56676"/>
    <lineage>
        <taxon>Eukaryota</taxon>
        <taxon>Fungi</taxon>
        <taxon>Dikarya</taxon>
        <taxon>Ascomycota</taxon>
        <taxon>Pezizomycotina</taxon>
        <taxon>Sordariomycetes</taxon>
        <taxon>Hypocreomycetidae</taxon>
        <taxon>Hypocreales</taxon>
        <taxon>Nectriaceae</taxon>
        <taxon>Fusarium</taxon>
        <taxon>Fusarium fujikuroi species complex</taxon>
    </lineage>
</organism>
<dbReference type="Proteomes" id="UP000546213">
    <property type="component" value="Unassembled WGS sequence"/>
</dbReference>